<dbReference type="InterPro" id="IPR024752">
    <property type="entry name" value="Myb/SANT-like_dom"/>
</dbReference>
<dbReference type="Pfam" id="PF12776">
    <property type="entry name" value="Myb_DNA-bind_3"/>
    <property type="match status" value="1"/>
</dbReference>
<feature type="compositionally biased region" description="Polar residues" evidence="8">
    <location>
        <begin position="193"/>
        <end position="207"/>
    </location>
</feature>
<dbReference type="InterPro" id="IPR027806">
    <property type="entry name" value="HARBI1_dom"/>
</dbReference>
<keyword evidence="13" id="KW-1185">Reference proteome</keyword>
<evidence type="ECO:0000256" key="3">
    <source>
        <dbReference type="ARBA" id="ARBA00006958"/>
    </source>
</evidence>
<feature type="domain" description="DDE Tnp4" evidence="10">
    <location>
        <begin position="558"/>
        <end position="723"/>
    </location>
</feature>
<dbReference type="PANTHER" id="PTHR22930">
    <property type="match status" value="1"/>
</dbReference>
<feature type="compositionally biased region" description="Gly residues" evidence="8">
    <location>
        <begin position="1"/>
        <end position="21"/>
    </location>
</feature>
<evidence type="ECO:0000259" key="9">
    <source>
        <dbReference type="Pfam" id="PF12776"/>
    </source>
</evidence>
<comment type="similarity">
    <text evidence="3">Belongs to the HARBI1 family.</text>
</comment>
<evidence type="ECO:0000313" key="12">
    <source>
        <dbReference type="EMBL" id="KAG7570426.1"/>
    </source>
</evidence>
<comment type="caution">
    <text evidence="12">The sequence shown here is derived from an EMBL/GenBank/DDBJ whole genome shotgun (WGS) entry which is preliminary data.</text>
</comment>
<comment type="cofactor">
    <cofactor evidence="1">
        <name>a divalent metal cation</name>
        <dbReference type="ChEBI" id="CHEBI:60240"/>
    </cofactor>
</comment>
<dbReference type="Pfam" id="PF13359">
    <property type="entry name" value="DDE_Tnp_4"/>
    <property type="match status" value="1"/>
</dbReference>
<dbReference type="GO" id="GO:0005634">
    <property type="term" value="C:nucleus"/>
    <property type="evidence" value="ECO:0007669"/>
    <property type="project" value="UniProtKB-SubCell"/>
</dbReference>
<evidence type="ECO:0000256" key="2">
    <source>
        <dbReference type="ARBA" id="ARBA00004123"/>
    </source>
</evidence>
<evidence type="ECO:0000259" key="11">
    <source>
        <dbReference type="Pfam" id="PF26138"/>
    </source>
</evidence>
<keyword evidence="7" id="KW-0539">Nucleus</keyword>
<feature type="region of interest" description="Disordered" evidence="8">
    <location>
        <begin position="152"/>
        <end position="248"/>
    </location>
</feature>
<dbReference type="Proteomes" id="UP000694240">
    <property type="component" value="Chromosome 9"/>
</dbReference>
<dbReference type="EMBL" id="JAEFBK010000009">
    <property type="protein sequence ID" value="KAG7570426.1"/>
    <property type="molecule type" value="Genomic_DNA"/>
</dbReference>
<feature type="compositionally biased region" description="Basic and acidic residues" evidence="8">
    <location>
        <begin position="163"/>
        <end position="179"/>
    </location>
</feature>
<reference evidence="12 13" key="1">
    <citation type="submission" date="2020-12" db="EMBL/GenBank/DDBJ databases">
        <title>Concerted genomic and epigenomic changes stabilize Arabidopsis allopolyploids.</title>
        <authorList>
            <person name="Chen Z."/>
        </authorList>
    </citation>
    <scope>NUCLEOTIDE SEQUENCE [LARGE SCALE GENOMIC DNA]</scope>
    <source>
        <strain evidence="12">Allo738</strain>
        <tissue evidence="12">Leaf</tissue>
    </source>
</reference>
<dbReference type="InterPro" id="IPR045249">
    <property type="entry name" value="HARBI1-like"/>
</dbReference>
<evidence type="ECO:0000256" key="4">
    <source>
        <dbReference type="ARBA" id="ARBA00022722"/>
    </source>
</evidence>
<evidence type="ECO:0000256" key="8">
    <source>
        <dbReference type="SAM" id="MobiDB-lite"/>
    </source>
</evidence>
<keyword evidence="5" id="KW-0479">Metal-binding</keyword>
<gene>
    <name evidence="12" type="ORF">ISN45_Aa04g030260</name>
</gene>
<keyword evidence="4" id="KW-0540">Nuclease</keyword>
<evidence type="ECO:0000256" key="1">
    <source>
        <dbReference type="ARBA" id="ARBA00001968"/>
    </source>
</evidence>
<dbReference type="Pfam" id="PF26138">
    <property type="entry name" value="DUF8040"/>
    <property type="match status" value="1"/>
</dbReference>
<dbReference type="AlphaFoldDB" id="A0A8T2ABW2"/>
<feature type="domain" description="DUF8040" evidence="11">
    <location>
        <begin position="434"/>
        <end position="518"/>
    </location>
</feature>
<protein>
    <submittedName>
        <fullName evidence="12">Myb/SANT-like domain</fullName>
    </submittedName>
</protein>
<sequence>MSNEGGGDGGTAGADDVGGSGSSRRKKLITWDDEYIGIYLELLDVELARIKYKQKMPKEIGRDRICEKFLETTGISLPWDSFKSKYDTLRNKWSSYKRLINFTGIHVDHSTGLITMDSDWWDDREKEIPHAKQIRENGIPHMELMRRIFGRQGSKPEAMYPTHKQDAKVTEDDKREPLDKFVPITLDDDGDDSNLNPTNAAYIQSQNIKKESPPLSPIGPSKRPTRKQSRVTPYQSNRGKDVLRSGEKSIPRRRNAFEAEISGQFKEMMEFRRDQVAEARERRDKNEATPYKEAYGVLQSIQGLIRWTDFWWACIKVLKEDLFAREMMVSCENDHEKITFLEGYTGYDRHGYFIGDRLNKLQSCKGGPPSVIRLNELYSRGLENLTQDELLELYNLEDEEYINMIVQPLMEYYKRYFSKQPMAAERGLGWRNLENQIHNNPVHCMNMLRMHPEAFKNLCTTLEQRYNLCSTDHISIDEMVAIFLVTCSQNDTQRYVGLSFGRSQETIYRKFHAVLDAVESLACEYLKTPTPASLKHYPRKLQEDSRYWPFFSGFVGALDGTHVKVMVGGSDAVGYWDRHGQTSLNIMAICDLNMIFKYAWLGAAGSTHDSLVLQYAMDGDPIFPKPPIGKYYLVDSGYANKRGFLAPYRGNSRENIRYHLSEFDAGAPRNKKELFNRWHASLRSVIERTFGVWKKKWRILDNLPRYDVKTQNRIVHATMVLHNFIRLYRIPDADFEEENITVRDNCGRRFADEELNRLEEEEATTDGQYMNNIRDEIANMLWNVSR</sequence>
<evidence type="ECO:0000259" key="10">
    <source>
        <dbReference type="Pfam" id="PF13359"/>
    </source>
</evidence>
<dbReference type="GO" id="GO:0016787">
    <property type="term" value="F:hydrolase activity"/>
    <property type="evidence" value="ECO:0007669"/>
    <property type="project" value="UniProtKB-KW"/>
</dbReference>
<dbReference type="InterPro" id="IPR058353">
    <property type="entry name" value="DUF8040"/>
</dbReference>
<organism evidence="12 13">
    <name type="scientific">Arabidopsis thaliana x Arabidopsis arenosa</name>
    <dbReference type="NCBI Taxonomy" id="1240361"/>
    <lineage>
        <taxon>Eukaryota</taxon>
        <taxon>Viridiplantae</taxon>
        <taxon>Streptophyta</taxon>
        <taxon>Embryophyta</taxon>
        <taxon>Tracheophyta</taxon>
        <taxon>Spermatophyta</taxon>
        <taxon>Magnoliopsida</taxon>
        <taxon>eudicotyledons</taxon>
        <taxon>Gunneridae</taxon>
        <taxon>Pentapetalae</taxon>
        <taxon>rosids</taxon>
        <taxon>malvids</taxon>
        <taxon>Brassicales</taxon>
        <taxon>Brassicaceae</taxon>
        <taxon>Camelineae</taxon>
        <taxon>Arabidopsis</taxon>
    </lineage>
</organism>
<evidence type="ECO:0000256" key="5">
    <source>
        <dbReference type="ARBA" id="ARBA00022723"/>
    </source>
</evidence>
<evidence type="ECO:0000256" key="6">
    <source>
        <dbReference type="ARBA" id="ARBA00022801"/>
    </source>
</evidence>
<feature type="compositionally biased region" description="Basic and acidic residues" evidence="8">
    <location>
        <begin position="238"/>
        <end position="248"/>
    </location>
</feature>
<feature type="domain" description="Myb/SANT-like" evidence="9">
    <location>
        <begin position="31"/>
        <end position="123"/>
    </location>
</feature>
<dbReference type="PANTHER" id="PTHR22930:SF281">
    <property type="entry name" value="NUCLEASE"/>
    <property type="match status" value="1"/>
</dbReference>
<evidence type="ECO:0000256" key="7">
    <source>
        <dbReference type="ARBA" id="ARBA00023242"/>
    </source>
</evidence>
<keyword evidence="6" id="KW-0378">Hydrolase</keyword>
<proteinExistence type="inferred from homology"/>
<comment type="subcellular location">
    <subcellularLocation>
        <location evidence="2">Nucleus</location>
    </subcellularLocation>
</comment>
<accession>A0A8T2ABW2</accession>
<feature type="region of interest" description="Disordered" evidence="8">
    <location>
        <begin position="1"/>
        <end position="24"/>
    </location>
</feature>
<dbReference type="GO" id="GO:0046872">
    <property type="term" value="F:metal ion binding"/>
    <property type="evidence" value="ECO:0007669"/>
    <property type="project" value="UniProtKB-KW"/>
</dbReference>
<evidence type="ECO:0000313" key="13">
    <source>
        <dbReference type="Proteomes" id="UP000694240"/>
    </source>
</evidence>
<dbReference type="GO" id="GO:0004518">
    <property type="term" value="F:nuclease activity"/>
    <property type="evidence" value="ECO:0007669"/>
    <property type="project" value="UniProtKB-KW"/>
</dbReference>
<name>A0A8T2ABW2_9BRAS</name>